<keyword evidence="2" id="KW-0677">Repeat</keyword>
<organism evidence="4">
    <name type="scientific">Medicago truncatula</name>
    <name type="common">Barrel medic</name>
    <name type="synonym">Medicago tribuloides</name>
    <dbReference type="NCBI Taxonomy" id="3880"/>
    <lineage>
        <taxon>Eukaryota</taxon>
        <taxon>Viridiplantae</taxon>
        <taxon>Streptophyta</taxon>
        <taxon>Embryophyta</taxon>
        <taxon>Tracheophyta</taxon>
        <taxon>Spermatophyta</taxon>
        <taxon>Magnoliopsida</taxon>
        <taxon>eudicotyledons</taxon>
        <taxon>Gunneridae</taxon>
        <taxon>Pentapetalae</taxon>
        <taxon>rosids</taxon>
        <taxon>fabids</taxon>
        <taxon>Fabales</taxon>
        <taxon>Fabaceae</taxon>
        <taxon>Papilionoideae</taxon>
        <taxon>50 kb inversion clade</taxon>
        <taxon>NPAAA clade</taxon>
        <taxon>Hologalegina</taxon>
        <taxon>IRL clade</taxon>
        <taxon>Trifolieae</taxon>
        <taxon>Medicago</taxon>
    </lineage>
</organism>
<feature type="repeat" description="PPR" evidence="3">
    <location>
        <begin position="111"/>
        <end position="145"/>
    </location>
</feature>
<comment type="caution">
    <text evidence="4">The sequence shown here is derived from an EMBL/GenBank/DDBJ whole genome shotgun (WGS) entry which is preliminary data.</text>
</comment>
<dbReference type="Gene3D" id="1.25.40.10">
    <property type="entry name" value="Tetratricopeptide repeat domain"/>
    <property type="match status" value="2"/>
</dbReference>
<name>A0A396GUJ5_MEDTR</name>
<proteinExistence type="inferred from homology"/>
<dbReference type="AlphaFoldDB" id="A0A396GUJ5"/>
<dbReference type="PANTHER" id="PTHR46128:SF224">
    <property type="entry name" value="PENTACOTRIPEPTIDE-REPEAT REGION OF PRORP DOMAIN-CONTAINING PROTEIN"/>
    <property type="match status" value="1"/>
</dbReference>
<dbReference type="PANTHER" id="PTHR46128">
    <property type="entry name" value="MITOCHONDRIAL GROUP I INTRON SPLICING FACTOR CCM1"/>
    <property type="match status" value="1"/>
</dbReference>
<evidence type="ECO:0000256" key="3">
    <source>
        <dbReference type="PROSITE-ProRule" id="PRU00708"/>
    </source>
</evidence>
<dbReference type="Gramene" id="rna38933">
    <property type="protein sequence ID" value="RHN44772.1"/>
    <property type="gene ID" value="gene38933"/>
</dbReference>
<reference evidence="4" key="1">
    <citation type="journal article" date="2018" name="Nat. Plants">
        <title>Whole-genome landscape of Medicago truncatula symbiotic genes.</title>
        <authorList>
            <person name="Pecrix Y."/>
            <person name="Gamas P."/>
            <person name="Carrere S."/>
        </authorList>
    </citation>
    <scope>NUCLEOTIDE SEQUENCE</scope>
    <source>
        <tissue evidence="4">Leaves</tissue>
    </source>
</reference>
<dbReference type="Pfam" id="PF01535">
    <property type="entry name" value="PPR"/>
    <property type="match status" value="1"/>
</dbReference>
<evidence type="ECO:0000256" key="1">
    <source>
        <dbReference type="ARBA" id="ARBA00007626"/>
    </source>
</evidence>
<dbReference type="Proteomes" id="UP000265566">
    <property type="component" value="Chromosome 7"/>
</dbReference>
<feature type="repeat" description="PPR" evidence="3">
    <location>
        <begin position="41"/>
        <end position="75"/>
    </location>
</feature>
<dbReference type="InterPro" id="IPR002885">
    <property type="entry name" value="PPR_rpt"/>
</dbReference>
<sequence length="158" mass="17962">MITRLSTKFMNITISTMCKSNQIAKAETVLIDGIKLGLNPDIITYNTLIDGYCRFVGIDAAYNILNRMKEAGINPDVVSYNSLSSGAVRKCLLQKSLDLFDEMLQSGIRPDVWSYNILMHCYFRLGKPEEANGVFRDIFERGEIYPRICGVVDLFQRF</sequence>
<comment type="similarity">
    <text evidence="1">Belongs to the PPR family. P subfamily.</text>
</comment>
<dbReference type="NCBIfam" id="TIGR00756">
    <property type="entry name" value="PPR"/>
    <property type="match status" value="3"/>
</dbReference>
<gene>
    <name evidence="4" type="ORF">MtrunA17_Chr7g0223051</name>
</gene>
<accession>A0A396GUJ5</accession>
<evidence type="ECO:0000313" key="4">
    <source>
        <dbReference type="EMBL" id="RHN44772.1"/>
    </source>
</evidence>
<dbReference type="PROSITE" id="PS51375">
    <property type="entry name" value="PPR"/>
    <property type="match status" value="3"/>
</dbReference>
<dbReference type="InterPro" id="IPR011990">
    <property type="entry name" value="TPR-like_helical_dom_sf"/>
</dbReference>
<dbReference type="Pfam" id="PF13041">
    <property type="entry name" value="PPR_2"/>
    <property type="match status" value="1"/>
</dbReference>
<feature type="repeat" description="PPR" evidence="3">
    <location>
        <begin position="76"/>
        <end position="110"/>
    </location>
</feature>
<dbReference type="EMBL" id="PSQE01000007">
    <property type="protein sequence ID" value="RHN44772.1"/>
    <property type="molecule type" value="Genomic_DNA"/>
</dbReference>
<evidence type="ECO:0000256" key="2">
    <source>
        <dbReference type="ARBA" id="ARBA00022737"/>
    </source>
</evidence>
<protein>
    <submittedName>
        <fullName evidence="4">Putative pentatricopeptide</fullName>
    </submittedName>
</protein>
<dbReference type="InterPro" id="IPR050872">
    <property type="entry name" value="PPR_P_subfamily"/>
</dbReference>